<proteinExistence type="predicted"/>
<comment type="caution">
    <text evidence="1">The sequence shown here is derived from an EMBL/GenBank/DDBJ whole genome shotgun (WGS) entry which is preliminary data.</text>
</comment>
<sequence length="67" mass="7780">MKLSTLLQEQRELKIHSEVVFASELAEAVPAEREAISFEERVSIYCGFYIKSEYLQATMFTKRAFSK</sequence>
<name>A0A917TS60_9BACI</name>
<gene>
    <name evidence="1" type="ORF">GCM10011351_22240</name>
</gene>
<evidence type="ECO:0000313" key="1">
    <source>
        <dbReference type="EMBL" id="GGM35706.1"/>
    </source>
</evidence>
<keyword evidence="2" id="KW-1185">Reference proteome</keyword>
<reference evidence="1" key="2">
    <citation type="submission" date="2020-09" db="EMBL/GenBank/DDBJ databases">
        <authorList>
            <person name="Sun Q."/>
            <person name="Zhou Y."/>
        </authorList>
    </citation>
    <scope>NUCLEOTIDE SEQUENCE</scope>
    <source>
        <strain evidence="1">CGMCC 1.6333</strain>
    </source>
</reference>
<reference evidence="1" key="1">
    <citation type="journal article" date="2014" name="Int. J. Syst. Evol. Microbiol.">
        <title>Complete genome sequence of Corynebacterium casei LMG S-19264T (=DSM 44701T), isolated from a smear-ripened cheese.</title>
        <authorList>
            <consortium name="US DOE Joint Genome Institute (JGI-PGF)"/>
            <person name="Walter F."/>
            <person name="Albersmeier A."/>
            <person name="Kalinowski J."/>
            <person name="Ruckert C."/>
        </authorList>
    </citation>
    <scope>NUCLEOTIDE SEQUENCE</scope>
    <source>
        <strain evidence="1">CGMCC 1.6333</strain>
    </source>
</reference>
<evidence type="ECO:0000313" key="2">
    <source>
        <dbReference type="Proteomes" id="UP000618460"/>
    </source>
</evidence>
<dbReference type="AlphaFoldDB" id="A0A917TS60"/>
<dbReference type="EMBL" id="BMLG01000012">
    <property type="protein sequence ID" value="GGM35706.1"/>
    <property type="molecule type" value="Genomic_DNA"/>
</dbReference>
<accession>A0A917TS60</accession>
<protein>
    <submittedName>
        <fullName evidence="1">Uncharacterized protein</fullName>
    </submittedName>
</protein>
<organism evidence="1 2">
    <name type="scientific">Paraliobacillus quinghaiensis</name>
    <dbReference type="NCBI Taxonomy" id="470815"/>
    <lineage>
        <taxon>Bacteria</taxon>
        <taxon>Bacillati</taxon>
        <taxon>Bacillota</taxon>
        <taxon>Bacilli</taxon>
        <taxon>Bacillales</taxon>
        <taxon>Bacillaceae</taxon>
        <taxon>Paraliobacillus</taxon>
    </lineage>
</organism>
<dbReference type="Proteomes" id="UP000618460">
    <property type="component" value="Unassembled WGS sequence"/>
</dbReference>